<proteinExistence type="inferred from homology"/>
<dbReference type="Proteomes" id="UP000230232">
    <property type="component" value="Unassembled WGS sequence"/>
</dbReference>
<evidence type="ECO:0000259" key="4">
    <source>
        <dbReference type="SMART" id="SM00228"/>
    </source>
</evidence>
<organism evidence="5 6">
    <name type="scientific">Candidatus Yanofskybacteria bacterium CG10_big_fil_rev_8_21_14_0_10_46_23</name>
    <dbReference type="NCBI Taxonomy" id="1975098"/>
    <lineage>
        <taxon>Bacteria</taxon>
        <taxon>Candidatus Yanofskyibacteriota</taxon>
    </lineage>
</organism>
<dbReference type="PRINTS" id="PR00834">
    <property type="entry name" value="PROTEASES2C"/>
</dbReference>
<sequence>MDSQEQSTIRVVKKYSPAVVSVIASKFASQIKKDNPFEPTLQGVVPPDFGGPTLDVGKNQRVTVGGGSGFLVRKDGLILTNKHVVFDAQADFIVSLSDDKKYPAQVLTRDPVNDIAILKIKATNLPTIPLGTTAQVQPGQTVIAIGNALGLFSNTVSKGVVSGLSRQISAALGEGPQQEMERLRGVIQTDVAINQGNSGGPLLNLAGEVIGINTAVIFGAQNIGFAIPIERAHKDLTDLEKFGRIIQPYIGIRYVMLSPEIKERYSLASDKGALVIQDHIPGSHAVAPHSPADRAGIKQHDIILAINDETLDEKSDFSEVIQKHDVGDLISLTTLRSGKKQKINVRLTERK</sequence>
<dbReference type="AlphaFoldDB" id="A0A2H0R3K3"/>
<dbReference type="InterPro" id="IPR001478">
    <property type="entry name" value="PDZ"/>
</dbReference>
<evidence type="ECO:0000313" key="6">
    <source>
        <dbReference type="Proteomes" id="UP000230232"/>
    </source>
</evidence>
<reference evidence="5 6" key="1">
    <citation type="submission" date="2017-09" db="EMBL/GenBank/DDBJ databases">
        <title>Depth-based differentiation of microbial function through sediment-hosted aquifers and enrichment of novel symbionts in the deep terrestrial subsurface.</title>
        <authorList>
            <person name="Probst A.J."/>
            <person name="Ladd B."/>
            <person name="Jarett J.K."/>
            <person name="Geller-Mcgrath D.E."/>
            <person name="Sieber C.M."/>
            <person name="Emerson J.B."/>
            <person name="Anantharaman K."/>
            <person name="Thomas B.C."/>
            <person name="Malmstrom R."/>
            <person name="Stieglmeier M."/>
            <person name="Klingl A."/>
            <person name="Woyke T."/>
            <person name="Ryan C.M."/>
            <person name="Banfield J.F."/>
        </authorList>
    </citation>
    <scope>NUCLEOTIDE SEQUENCE [LARGE SCALE GENOMIC DNA]</scope>
    <source>
        <strain evidence="5">CG10_big_fil_rev_8_21_14_0_10_46_23</strain>
    </source>
</reference>
<dbReference type="GO" id="GO:0004252">
    <property type="term" value="F:serine-type endopeptidase activity"/>
    <property type="evidence" value="ECO:0007669"/>
    <property type="project" value="InterPro"/>
</dbReference>
<feature type="domain" description="PDZ" evidence="4">
    <location>
        <begin position="248"/>
        <end position="338"/>
    </location>
</feature>
<dbReference type="SUPFAM" id="SSF50494">
    <property type="entry name" value="Trypsin-like serine proteases"/>
    <property type="match status" value="1"/>
</dbReference>
<name>A0A2H0R3K3_9BACT</name>
<dbReference type="GO" id="GO:0006508">
    <property type="term" value="P:proteolysis"/>
    <property type="evidence" value="ECO:0007669"/>
    <property type="project" value="UniProtKB-KW"/>
</dbReference>
<gene>
    <name evidence="5" type="ORF">COV31_03020</name>
</gene>
<evidence type="ECO:0000256" key="3">
    <source>
        <dbReference type="ARBA" id="ARBA00022801"/>
    </source>
</evidence>
<dbReference type="InterPro" id="IPR051201">
    <property type="entry name" value="Chloro_Bact_Ser_Proteases"/>
</dbReference>
<evidence type="ECO:0000313" key="5">
    <source>
        <dbReference type="EMBL" id="PIR41087.1"/>
    </source>
</evidence>
<dbReference type="SUPFAM" id="SSF50156">
    <property type="entry name" value="PDZ domain-like"/>
    <property type="match status" value="1"/>
</dbReference>
<dbReference type="Gene3D" id="2.40.10.10">
    <property type="entry name" value="Trypsin-like serine proteases"/>
    <property type="match status" value="2"/>
</dbReference>
<evidence type="ECO:0000256" key="2">
    <source>
        <dbReference type="ARBA" id="ARBA00022670"/>
    </source>
</evidence>
<dbReference type="InterPro" id="IPR009003">
    <property type="entry name" value="Peptidase_S1_PA"/>
</dbReference>
<dbReference type="Pfam" id="PF13365">
    <property type="entry name" value="Trypsin_2"/>
    <property type="match status" value="1"/>
</dbReference>
<dbReference type="EMBL" id="PCXO01000012">
    <property type="protein sequence ID" value="PIR41087.1"/>
    <property type="molecule type" value="Genomic_DNA"/>
</dbReference>
<dbReference type="CDD" id="cd06779">
    <property type="entry name" value="cpPDZ_Deg_HtrA-like"/>
    <property type="match status" value="1"/>
</dbReference>
<comment type="similarity">
    <text evidence="1">Belongs to the peptidase S1C family.</text>
</comment>
<keyword evidence="3" id="KW-0378">Hydrolase</keyword>
<evidence type="ECO:0000256" key="1">
    <source>
        <dbReference type="ARBA" id="ARBA00010541"/>
    </source>
</evidence>
<protein>
    <recommendedName>
        <fullName evidence="4">PDZ domain-containing protein</fullName>
    </recommendedName>
</protein>
<dbReference type="InterPro" id="IPR043504">
    <property type="entry name" value="Peptidase_S1_PA_chymotrypsin"/>
</dbReference>
<dbReference type="PANTHER" id="PTHR43343:SF3">
    <property type="entry name" value="PROTEASE DO-LIKE 8, CHLOROPLASTIC"/>
    <property type="match status" value="1"/>
</dbReference>
<dbReference type="InterPro" id="IPR001940">
    <property type="entry name" value="Peptidase_S1C"/>
</dbReference>
<dbReference type="Pfam" id="PF13180">
    <property type="entry name" value="PDZ_2"/>
    <property type="match status" value="1"/>
</dbReference>
<dbReference type="PANTHER" id="PTHR43343">
    <property type="entry name" value="PEPTIDASE S12"/>
    <property type="match status" value="1"/>
</dbReference>
<accession>A0A2H0R3K3</accession>
<dbReference type="SMART" id="SM00228">
    <property type="entry name" value="PDZ"/>
    <property type="match status" value="1"/>
</dbReference>
<dbReference type="Gene3D" id="2.30.42.10">
    <property type="match status" value="1"/>
</dbReference>
<comment type="caution">
    <text evidence="5">The sequence shown here is derived from an EMBL/GenBank/DDBJ whole genome shotgun (WGS) entry which is preliminary data.</text>
</comment>
<keyword evidence="2" id="KW-0645">Protease</keyword>
<dbReference type="InterPro" id="IPR036034">
    <property type="entry name" value="PDZ_sf"/>
</dbReference>